<keyword evidence="2 8" id="KW-0963">Cytoplasm</keyword>
<dbReference type="HAMAP" id="MF_01161">
    <property type="entry name" value="tRNA_Ile_lys_synt"/>
    <property type="match status" value="1"/>
</dbReference>
<keyword evidence="5" id="KW-0547">Nucleotide-binding</keyword>
<evidence type="ECO:0000256" key="2">
    <source>
        <dbReference type="ARBA" id="ARBA00022490"/>
    </source>
</evidence>
<dbReference type="GO" id="GO:0006400">
    <property type="term" value="P:tRNA modification"/>
    <property type="evidence" value="ECO:0007669"/>
    <property type="project" value="UniProtKB-UniRule"/>
</dbReference>
<comment type="similarity">
    <text evidence="8">Belongs to the tRNA(Ile)-lysidine synthase family.</text>
</comment>
<protein>
    <recommendedName>
        <fullName evidence="8">tRNA(Ile)-lysidine synthase</fullName>
        <ecNumber evidence="8">6.3.4.19</ecNumber>
    </recommendedName>
    <alternativeName>
        <fullName evidence="8">tRNA(Ile)-2-lysyl-cytidine synthase</fullName>
    </alternativeName>
    <alternativeName>
        <fullName evidence="8">tRNA(Ile)-lysidine synthetase</fullName>
    </alternativeName>
</protein>
<dbReference type="Pfam" id="PF11734">
    <property type="entry name" value="TilS_C"/>
    <property type="match status" value="1"/>
</dbReference>
<proteinExistence type="inferred from homology"/>
<dbReference type="Pfam" id="PF01171">
    <property type="entry name" value="ATP_bind_3"/>
    <property type="match status" value="1"/>
</dbReference>
<feature type="domain" description="Lysidine-tRNA(Ile) synthetase C-terminal" evidence="9">
    <location>
        <begin position="331"/>
        <end position="401"/>
    </location>
</feature>
<dbReference type="InterPro" id="IPR012796">
    <property type="entry name" value="Lysidine-tRNA-synth_C"/>
</dbReference>
<gene>
    <name evidence="8" type="primary">tilS</name>
    <name evidence="10" type="ORF">N789_05795</name>
</gene>
<evidence type="ECO:0000256" key="3">
    <source>
        <dbReference type="ARBA" id="ARBA00022598"/>
    </source>
</evidence>
<dbReference type="SUPFAM" id="SSF52402">
    <property type="entry name" value="Adenine nucleotide alpha hydrolases-like"/>
    <property type="match status" value="1"/>
</dbReference>
<comment type="function">
    <text evidence="8">Ligates lysine onto the cytidine present at position 34 of the AUA codon-specific tRNA(Ile) that contains the anticodon CAU, in an ATP-dependent manner. Cytidine is converted to lysidine, thus changing the amino acid specificity of the tRNA from methionine to isoleucine.</text>
</comment>
<dbReference type="PANTHER" id="PTHR43033:SF1">
    <property type="entry name" value="TRNA(ILE)-LYSIDINE SYNTHASE-RELATED"/>
    <property type="match status" value="1"/>
</dbReference>
<dbReference type="Gene3D" id="1.20.59.20">
    <property type="match status" value="1"/>
</dbReference>
<comment type="caution">
    <text evidence="10">The sequence shown here is derived from an EMBL/GenBank/DDBJ whole genome shotgun (WGS) entry which is preliminary data.</text>
</comment>
<keyword evidence="6" id="KW-0067">ATP-binding</keyword>
<dbReference type="SMART" id="SM00977">
    <property type="entry name" value="TilS_C"/>
    <property type="match status" value="1"/>
</dbReference>
<accession>A0A091AQH3</accession>
<evidence type="ECO:0000256" key="1">
    <source>
        <dbReference type="ARBA" id="ARBA00004496"/>
    </source>
</evidence>
<keyword evidence="3 8" id="KW-0436">Ligase</keyword>
<dbReference type="InterPro" id="IPR011063">
    <property type="entry name" value="TilS/TtcA_N"/>
</dbReference>
<sequence length="405" mass="44138">MDSTALLHLLAHSRENLRPVRAIHVNHGLHADADRWTRHCQDVCAALGVELIVANVSVSRDGAFGLEAAAREARYAAFAEHLHPGETLALAHHRDDQAETVLLRLLRASGSDGLSAMQVTRPFAGGLLWRPLLAVPRADLLAYARTHGLAWIEDPSNDDHALDRNFLRQSVLPLIAQRWPQAAASLSRSAALLAEDAGLLRAEAEKYLAQAQGVDPATLSTGTLKGLSAPWRARVLRAWLDALGLPPLPGPAFAIIDTQLLGARPDAEPVYRWAGQVLRRWRGLLHVETARPVLPPDWQTEWDGMEPLRLPTGDTVSLVRAGLVGAGLTAMRVAARQGGERITLPGRQHSHALKQAFQDFGIPPWERERLPLLFAADGELLAAGDGVISARLAASEVRLVWDRMH</sequence>
<comment type="caution">
    <text evidence="8">Lacks conserved residue(s) required for the propagation of feature annotation.</text>
</comment>
<evidence type="ECO:0000256" key="7">
    <source>
        <dbReference type="ARBA" id="ARBA00048539"/>
    </source>
</evidence>
<dbReference type="PATRIC" id="fig|1121015.4.peg.2824"/>
<comment type="catalytic activity">
    <reaction evidence="7 8">
        <text>cytidine(34) in tRNA(Ile2) + L-lysine + ATP = lysidine(34) in tRNA(Ile2) + AMP + diphosphate + H(+)</text>
        <dbReference type="Rhea" id="RHEA:43744"/>
        <dbReference type="Rhea" id="RHEA-COMP:10625"/>
        <dbReference type="Rhea" id="RHEA-COMP:10670"/>
        <dbReference type="ChEBI" id="CHEBI:15378"/>
        <dbReference type="ChEBI" id="CHEBI:30616"/>
        <dbReference type="ChEBI" id="CHEBI:32551"/>
        <dbReference type="ChEBI" id="CHEBI:33019"/>
        <dbReference type="ChEBI" id="CHEBI:82748"/>
        <dbReference type="ChEBI" id="CHEBI:83665"/>
        <dbReference type="ChEBI" id="CHEBI:456215"/>
        <dbReference type="EC" id="6.3.4.19"/>
    </reaction>
</comment>
<evidence type="ECO:0000313" key="11">
    <source>
        <dbReference type="Proteomes" id="UP000029385"/>
    </source>
</evidence>
<dbReference type="Pfam" id="PF09179">
    <property type="entry name" value="TilS"/>
    <property type="match status" value="1"/>
</dbReference>
<dbReference type="NCBIfam" id="TIGR02433">
    <property type="entry name" value="lysidine_TilS_C"/>
    <property type="match status" value="1"/>
</dbReference>
<evidence type="ECO:0000313" key="10">
    <source>
        <dbReference type="EMBL" id="KFN41387.1"/>
    </source>
</evidence>
<dbReference type="GO" id="GO:0005737">
    <property type="term" value="C:cytoplasm"/>
    <property type="evidence" value="ECO:0007669"/>
    <property type="project" value="UniProtKB-SubCell"/>
</dbReference>
<dbReference type="GO" id="GO:0032267">
    <property type="term" value="F:tRNA(Ile)-lysidine synthase activity"/>
    <property type="evidence" value="ECO:0007669"/>
    <property type="project" value="UniProtKB-EC"/>
</dbReference>
<evidence type="ECO:0000256" key="4">
    <source>
        <dbReference type="ARBA" id="ARBA00022694"/>
    </source>
</evidence>
<keyword evidence="4 8" id="KW-0819">tRNA processing</keyword>
<comment type="subcellular location">
    <subcellularLocation>
        <location evidence="1 8">Cytoplasm</location>
    </subcellularLocation>
</comment>
<dbReference type="CDD" id="cd01992">
    <property type="entry name" value="TilS_N"/>
    <property type="match status" value="1"/>
</dbReference>
<dbReference type="SUPFAM" id="SSF56037">
    <property type="entry name" value="PheT/TilS domain"/>
    <property type="match status" value="1"/>
</dbReference>
<dbReference type="InterPro" id="IPR012795">
    <property type="entry name" value="tRNA_Ile_lys_synt_N"/>
</dbReference>
<dbReference type="EC" id="6.3.4.19" evidence="8"/>
<organism evidence="10 11">
    <name type="scientific">Arenimonas oryziterrae DSM 21050 = YC6267</name>
    <dbReference type="NCBI Taxonomy" id="1121015"/>
    <lineage>
        <taxon>Bacteria</taxon>
        <taxon>Pseudomonadati</taxon>
        <taxon>Pseudomonadota</taxon>
        <taxon>Gammaproteobacteria</taxon>
        <taxon>Lysobacterales</taxon>
        <taxon>Lysobacteraceae</taxon>
        <taxon>Arenimonas</taxon>
    </lineage>
</organism>
<dbReference type="SUPFAM" id="SSF82829">
    <property type="entry name" value="MesJ substrate recognition domain-like"/>
    <property type="match status" value="1"/>
</dbReference>
<evidence type="ECO:0000256" key="5">
    <source>
        <dbReference type="ARBA" id="ARBA00022741"/>
    </source>
</evidence>
<dbReference type="Gene3D" id="3.40.50.620">
    <property type="entry name" value="HUPs"/>
    <property type="match status" value="1"/>
</dbReference>
<evidence type="ECO:0000256" key="8">
    <source>
        <dbReference type="HAMAP-Rule" id="MF_01161"/>
    </source>
</evidence>
<dbReference type="eggNOG" id="COG0037">
    <property type="taxonomic scope" value="Bacteria"/>
</dbReference>
<dbReference type="InterPro" id="IPR015262">
    <property type="entry name" value="tRNA_Ile_lys_synt_subst-bd"/>
</dbReference>
<name>A0A091AQH3_9GAMM</name>
<dbReference type="AlphaFoldDB" id="A0A091AQH3"/>
<dbReference type="InterPro" id="IPR014729">
    <property type="entry name" value="Rossmann-like_a/b/a_fold"/>
</dbReference>
<dbReference type="EMBL" id="AVCI01000045">
    <property type="protein sequence ID" value="KFN41387.1"/>
    <property type="molecule type" value="Genomic_DNA"/>
</dbReference>
<dbReference type="Proteomes" id="UP000029385">
    <property type="component" value="Unassembled WGS sequence"/>
</dbReference>
<dbReference type="PANTHER" id="PTHR43033">
    <property type="entry name" value="TRNA(ILE)-LYSIDINE SYNTHASE-RELATED"/>
    <property type="match status" value="1"/>
</dbReference>
<dbReference type="NCBIfam" id="TIGR02432">
    <property type="entry name" value="lysidine_TilS_N"/>
    <property type="match status" value="1"/>
</dbReference>
<dbReference type="InterPro" id="IPR012094">
    <property type="entry name" value="tRNA_Ile_lys_synt"/>
</dbReference>
<reference evidence="10 11" key="1">
    <citation type="submission" date="2013-09" db="EMBL/GenBank/DDBJ databases">
        <title>Genome sequencing of Arenimonas oryziterrae.</title>
        <authorList>
            <person name="Chen F."/>
            <person name="Wang G."/>
        </authorList>
    </citation>
    <scope>NUCLEOTIDE SEQUENCE [LARGE SCALE GENOMIC DNA]</scope>
    <source>
        <strain evidence="10 11">YC6267</strain>
    </source>
</reference>
<evidence type="ECO:0000256" key="6">
    <source>
        <dbReference type="ARBA" id="ARBA00022840"/>
    </source>
</evidence>
<dbReference type="STRING" id="1121015.GCA_000420545_00427"/>
<keyword evidence="11" id="KW-1185">Reference proteome</keyword>
<evidence type="ECO:0000259" key="9">
    <source>
        <dbReference type="SMART" id="SM00977"/>
    </source>
</evidence>
<dbReference type="GO" id="GO:0005524">
    <property type="term" value="F:ATP binding"/>
    <property type="evidence" value="ECO:0007669"/>
    <property type="project" value="UniProtKB-KW"/>
</dbReference>